<comment type="caution">
    <text evidence="1">The sequence shown here is derived from an EMBL/GenBank/DDBJ whole genome shotgun (WGS) entry which is preliminary data.</text>
</comment>
<keyword evidence="2" id="KW-1185">Reference proteome</keyword>
<evidence type="ECO:0000313" key="1">
    <source>
        <dbReference type="EMBL" id="CAG8527201.1"/>
    </source>
</evidence>
<accession>A0ABN7UAI9</accession>
<reference evidence="1 2" key="1">
    <citation type="submission" date="2021-06" db="EMBL/GenBank/DDBJ databases">
        <authorList>
            <person name="Kallberg Y."/>
            <person name="Tangrot J."/>
            <person name="Rosling A."/>
        </authorList>
    </citation>
    <scope>NUCLEOTIDE SEQUENCE [LARGE SCALE GENOMIC DNA]</scope>
    <source>
        <strain evidence="1 2">120-4 pot B 10/14</strain>
    </source>
</reference>
<evidence type="ECO:0000313" key="2">
    <source>
        <dbReference type="Proteomes" id="UP000789901"/>
    </source>
</evidence>
<protein>
    <submittedName>
        <fullName evidence="1">30628_t:CDS:1</fullName>
    </submittedName>
</protein>
<proteinExistence type="predicted"/>
<gene>
    <name evidence="1" type="ORF">GMARGA_LOCUS3447</name>
</gene>
<name>A0ABN7UAI9_GIGMA</name>
<sequence>MVTSSIAALVFSTCCANRKVQLLAINQIPEPLLSLFTEEDSRSYFEKIFANISTHINGY</sequence>
<dbReference type="Proteomes" id="UP000789901">
    <property type="component" value="Unassembled WGS sequence"/>
</dbReference>
<organism evidence="1 2">
    <name type="scientific">Gigaspora margarita</name>
    <dbReference type="NCBI Taxonomy" id="4874"/>
    <lineage>
        <taxon>Eukaryota</taxon>
        <taxon>Fungi</taxon>
        <taxon>Fungi incertae sedis</taxon>
        <taxon>Mucoromycota</taxon>
        <taxon>Glomeromycotina</taxon>
        <taxon>Glomeromycetes</taxon>
        <taxon>Diversisporales</taxon>
        <taxon>Gigasporaceae</taxon>
        <taxon>Gigaspora</taxon>
    </lineage>
</organism>
<dbReference type="EMBL" id="CAJVQB010001234">
    <property type="protein sequence ID" value="CAG8527201.1"/>
    <property type="molecule type" value="Genomic_DNA"/>
</dbReference>